<organism evidence="8 9">
    <name type="scientific">Hohenbuehelia grisea</name>
    <dbReference type="NCBI Taxonomy" id="104357"/>
    <lineage>
        <taxon>Eukaryota</taxon>
        <taxon>Fungi</taxon>
        <taxon>Dikarya</taxon>
        <taxon>Basidiomycota</taxon>
        <taxon>Agaricomycotina</taxon>
        <taxon>Agaricomycetes</taxon>
        <taxon>Agaricomycetidae</taxon>
        <taxon>Agaricales</taxon>
        <taxon>Pleurotineae</taxon>
        <taxon>Pleurotaceae</taxon>
        <taxon>Hohenbuehelia</taxon>
    </lineage>
</organism>
<proteinExistence type="inferred from homology"/>
<evidence type="ECO:0000259" key="7">
    <source>
        <dbReference type="Pfam" id="PF01636"/>
    </source>
</evidence>
<dbReference type="EMBL" id="JASNQZ010000015">
    <property type="protein sequence ID" value="KAL0947833.1"/>
    <property type="molecule type" value="Genomic_DNA"/>
</dbReference>
<protein>
    <recommendedName>
        <fullName evidence="3">Altered inheritance of mitochondria protein 9, mitochondrial</fullName>
    </recommendedName>
    <alternativeName>
        <fullName evidence="6">Found in mitochondrial proteome protein 29</fullName>
    </alternativeName>
</protein>
<evidence type="ECO:0000256" key="3">
    <source>
        <dbReference type="ARBA" id="ARBA00016197"/>
    </source>
</evidence>
<dbReference type="PANTHER" id="PTHR36091:SF1">
    <property type="entry name" value="ALTERED INHERITANCE OF MITOCHONDRIA PROTEIN 9, MITOCHONDRIAL"/>
    <property type="match status" value="1"/>
</dbReference>
<dbReference type="Gene3D" id="3.90.1200.10">
    <property type="match status" value="1"/>
</dbReference>
<dbReference type="Pfam" id="PF01636">
    <property type="entry name" value="APH"/>
    <property type="match status" value="1"/>
</dbReference>
<feature type="domain" description="Aminoglycoside phosphotransferase" evidence="7">
    <location>
        <begin position="76"/>
        <end position="372"/>
    </location>
</feature>
<evidence type="ECO:0000256" key="5">
    <source>
        <dbReference type="ARBA" id="ARBA00023128"/>
    </source>
</evidence>
<gene>
    <name evidence="8" type="ORF">HGRIS_013897</name>
</gene>
<reference evidence="9" key="1">
    <citation type="submission" date="2024-06" db="EMBL/GenBank/DDBJ databases">
        <title>Multi-omics analyses provide insights into the biosynthesis of the anticancer antibiotic pleurotin in Hohenbuehelia grisea.</title>
        <authorList>
            <person name="Weaver J.A."/>
            <person name="Alberti F."/>
        </authorList>
    </citation>
    <scope>NUCLEOTIDE SEQUENCE [LARGE SCALE GENOMIC DNA]</scope>
    <source>
        <strain evidence="9">T-177</strain>
    </source>
</reference>
<evidence type="ECO:0000256" key="2">
    <source>
        <dbReference type="ARBA" id="ARBA00005543"/>
    </source>
</evidence>
<evidence type="ECO:0000313" key="9">
    <source>
        <dbReference type="Proteomes" id="UP001556367"/>
    </source>
</evidence>
<dbReference type="Proteomes" id="UP001556367">
    <property type="component" value="Unassembled WGS sequence"/>
</dbReference>
<dbReference type="InterPro" id="IPR051035">
    <property type="entry name" value="Mito_inheritance_9"/>
</dbReference>
<evidence type="ECO:0000256" key="4">
    <source>
        <dbReference type="ARBA" id="ARBA00022946"/>
    </source>
</evidence>
<dbReference type="InterPro" id="IPR002575">
    <property type="entry name" value="Aminoglycoside_PTrfase"/>
</dbReference>
<comment type="caution">
    <text evidence="8">The sequence shown here is derived from an EMBL/GenBank/DDBJ whole genome shotgun (WGS) entry which is preliminary data.</text>
</comment>
<keyword evidence="4" id="KW-0809">Transit peptide</keyword>
<dbReference type="InterPro" id="IPR011009">
    <property type="entry name" value="Kinase-like_dom_sf"/>
</dbReference>
<accession>A0ABR3IX54</accession>
<dbReference type="PANTHER" id="PTHR36091">
    <property type="entry name" value="ALTERED INHERITANCE OF MITOCHONDRIA PROTEIN 9, MITOCHONDRIAL"/>
    <property type="match status" value="1"/>
</dbReference>
<name>A0ABR3IX54_9AGAR</name>
<dbReference type="SUPFAM" id="SSF56112">
    <property type="entry name" value="Protein kinase-like (PK-like)"/>
    <property type="match status" value="1"/>
</dbReference>
<sequence>MNFLRFLRYNPLIGKRAPSFRNVTFNASQREALFESTERWLWNDNEQRAARRVDFDPDALQRIACEALDANECITFTPMPEGSYNRTYRLSFDNGEEATLKIPFRLPGHTSRRTASEVATLQYMNDTSPIPAPSVIAWSSRKDATPVGSEFILLEYVPGETLANHWHDPDFDPLDVFRPLLRYERAFQEASFSGIGSLCFKDDVLTECQQPLFASVPPPSYEAVKDKYRVGPLADRQYWRGQRGDKIYDHGPCELVQLPFAVAPTANLLATSGPTMLAFFTAIAKNQLLFLEKHAKDDAPFRRPPFHSRDTHRAIIETYLETIPHVLPLDDAQTSLIWHPDLNAHNILIKPKGRRSIVGIIDWQDTAIMPFLMQSSLPPLVIADDDEFGFKPKDLIRQPDPFPENPAAHGISANDEPRARVQHERIRRMMWYIGELLDQERRSPVLPAPCGGTIAMLPLYIVRSWEDGIIPVRKALYTIHDSWDDLAQHGVSRPAALVDLCCNRAVDEVETKRWDFWISQSEQALGCIACEGDGLVDKELASEALEAAPNLKEEWDKENLPGPYPFVDGQYSYFLS</sequence>
<keyword evidence="5" id="KW-0496">Mitochondrion</keyword>
<evidence type="ECO:0000256" key="1">
    <source>
        <dbReference type="ARBA" id="ARBA00004173"/>
    </source>
</evidence>
<evidence type="ECO:0000256" key="6">
    <source>
        <dbReference type="ARBA" id="ARBA00031849"/>
    </source>
</evidence>
<comment type="similarity">
    <text evidence="2">Belongs to the AIM9 family.</text>
</comment>
<comment type="subcellular location">
    <subcellularLocation>
        <location evidence="1">Mitochondrion</location>
    </subcellularLocation>
</comment>
<keyword evidence="9" id="KW-1185">Reference proteome</keyword>
<evidence type="ECO:0000313" key="8">
    <source>
        <dbReference type="EMBL" id="KAL0947833.1"/>
    </source>
</evidence>